<name>A0ABD2BYK3_VESSQ</name>
<evidence type="ECO:0000313" key="3">
    <source>
        <dbReference type="EMBL" id="KAL2737859.1"/>
    </source>
</evidence>
<gene>
    <name evidence="3" type="ORF">V1478_001945</name>
</gene>
<proteinExistence type="predicted"/>
<protein>
    <submittedName>
        <fullName evidence="3">Alkylated DNA repair protein alkB 8-like</fullName>
    </submittedName>
</protein>
<feature type="transmembrane region" description="Helical" evidence="2">
    <location>
        <begin position="68"/>
        <end position="87"/>
    </location>
</feature>
<reference evidence="3 4" key="1">
    <citation type="journal article" date="2024" name="Ann. Entomol. Soc. Am.">
        <title>Genomic analyses of the southern and eastern yellowjacket wasps (Hymenoptera: Vespidae) reveal evolutionary signatures of social life.</title>
        <authorList>
            <person name="Catto M.A."/>
            <person name="Caine P.B."/>
            <person name="Orr S.E."/>
            <person name="Hunt B.G."/>
            <person name="Goodisman M.A.D."/>
        </authorList>
    </citation>
    <scope>NUCLEOTIDE SEQUENCE [LARGE SCALE GENOMIC DNA]</scope>
    <source>
        <strain evidence="3">233</strain>
        <tissue evidence="3">Head and thorax</tissue>
    </source>
</reference>
<dbReference type="Proteomes" id="UP001607302">
    <property type="component" value="Unassembled WGS sequence"/>
</dbReference>
<comment type="cofactor">
    <cofactor evidence="1">
        <name>Fe(2+)</name>
        <dbReference type="ChEBI" id="CHEBI:29033"/>
    </cofactor>
</comment>
<comment type="caution">
    <text evidence="3">The sequence shown here is derived from an EMBL/GenBank/DDBJ whole genome shotgun (WGS) entry which is preliminary data.</text>
</comment>
<organism evidence="3 4">
    <name type="scientific">Vespula squamosa</name>
    <name type="common">Southern yellow jacket</name>
    <name type="synonym">Wasp</name>
    <dbReference type="NCBI Taxonomy" id="30214"/>
    <lineage>
        <taxon>Eukaryota</taxon>
        <taxon>Metazoa</taxon>
        <taxon>Ecdysozoa</taxon>
        <taxon>Arthropoda</taxon>
        <taxon>Hexapoda</taxon>
        <taxon>Insecta</taxon>
        <taxon>Pterygota</taxon>
        <taxon>Neoptera</taxon>
        <taxon>Endopterygota</taxon>
        <taxon>Hymenoptera</taxon>
        <taxon>Apocrita</taxon>
        <taxon>Aculeata</taxon>
        <taxon>Vespoidea</taxon>
        <taxon>Vespidae</taxon>
        <taxon>Vespinae</taxon>
        <taxon>Vespula</taxon>
    </lineage>
</organism>
<dbReference type="Gene3D" id="2.60.120.590">
    <property type="entry name" value="Alpha-ketoglutarate-dependent dioxygenase AlkB-like"/>
    <property type="match status" value="1"/>
</dbReference>
<evidence type="ECO:0000256" key="1">
    <source>
        <dbReference type="ARBA" id="ARBA00001954"/>
    </source>
</evidence>
<keyword evidence="2" id="KW-1133">Transmembrane helix</keyword>
<keyword evidence="4" id="KW-1185">Reference proteome</keyword>
<dbReference type="AlphaFoldDB" id="A0ABD2BYK3"/>
<dbReference type="InterPro" id="IPR037151">
    <property type="entry name" value="AlkB-like_sf"/>
</dbReference>
<accession>A0ABD2BYK3</accession>
<evidence type="ECO:0000256" key="2">
    <source>
        <dbReference type="SAM" id="Phobius"/>
    </source>
</evidence>
<dbReference type="EMBL" id="JAUDFV010000027">
    <property type="protein sequence ID" value="KAL2737859.1"/>
    <property type="molecule type" value="Genomic_DNA"/>
</dbReference>
<sequence>MPQGGSYCFIKSQLETDAIELLHDLYNQMRNSILPSVLKVTEDFINIEEEKSLLNVVDWTKRGNGIYLKYWSVNVLFFLLGLFSFDLKQRKKGDVKVNVFLPQYSLLLLTGKALYARMHGISSKYGDLIKTNGVVK</sequence>
<keyword evidence="2" id="KW-0472">Membrane</keyword>
<keyword evidence="2" id="KW-0812">Transmembrane</keyword>
<evidence type="ECO:0000313" key="4">
    <source>
        <dbReference type="Proteomes" id="UP001607302"/>
    </source>
</evidence>